<dbReference type="Gene3D" id="3.40.50.150">
    <property type="entry name" value="Vaccinia Virus protein VP39"/>
    <property type="match status" value="1"/>
</dbReference>
<keyword evidence="1 4" id="KW-0489">Methyltransferase</keyword>
<dbReference type="GO" id="GO:0032259">
    <property type="term" value="P:methylation"/>
    <property type="evidence" value="ECO:0007669"/>
    <property type="project" value="UniProtKB-KW"/>
</dbReference>
<dbReference type="InterPro" id="IPR029063">
    <property type="entry name" value="SAM-dependent_MTases_sf"/>
</dbReference>
<evidence type="ECO:0000256" key="1">
    <source>
        <dbReference type="ARBA" id="ARBA00022603"/>
    </source>
</evidence>
<evidence type="ECO:0000313" key="4">
    <source>
        <dbReference type="EMBL" id="GFR22497.1"/>
    </source>
</evidence>
<dbReference type="AlphaFoldDB" id="A0A8X6LVS8"/>
<evidence type="ECO:0000259" key="3">
    <source>
        <dbReference type="Pfam" id="PF01555"/>
    </source>
</evidence>
<dbReference type="GO" id="GO:0008170">
    <property type="term" value="F:N-methyltransferase activity"/>
    <property type="evidence" value="ECO:0007669"/>
    <property type="project" value="InterPro"/>
</dbReference>
<keyword evidence="2" id="KW-0808">Transferase</keyword>
<name>A0A8X6LVS8_TRICU</name>
<organism evidence="4 5">
    <name type="scientific">Trichonephila clavata</name>
    <name type="common">Joro spider</name>
    <name type="synonym">Nephila clavata</name>
    <dbReference type="NCBI Taxonomy" id="2740835"/>
    <lineage>
        <taxon>Eukaryota</taxon>
        <taxon>Metazoa</taxon>
        <taxon>Ecdysozoa</taxon>
        <taxon>Arthropoda</taxon>
        <taxon>Chelicerata</taxon>
        <taxon>Arachnida</taxon>
        <taxon>Araneae</taxon>
        <taxon>Araneomorphae</taxon>
        <taxon>Entelegynae</taxon>
        <taxon>Araneoidea</taxon>
        <taxon>Nephilidae</taxon>
        <taxon>Trichonephila</taxon>
    </lineage>
</organism>
<evidence type="ECO:0000256" key="2">
    <source>
        <dbReference type="ARBA" id="ARBA00022679"/>
    </source>
</evidence>
<protein>
    <submittedName>
        <fullName evidence="4">DNA methylase</fullName>
    </submittedName>
</protein>
<comment type="caution">
    <text evidence="4">The sequence shown here is derived from an EMBL/GenBank/DDBJ whole genome shotgun (WGS) entry which is preliminary data.</text>
</comment>
<dbReference type="OrthoDB" id="10258298at2759"/>
<keyword evidence="5" id="KW-1185">Reference proteome</keyword>
<dbReference type="Proteomes" id="UP000887116">
    <property type="component" value="Unassembled WGS sequence"/>
</dbReference>
<dbReference type="SUPFAM" id="SSF53335">
    <property type="entry name" value="S-adenosyl-L-methionine-dependent methyltransferases"/>
    <property type="match status" value="1"/>
</dbReference>
<accession>A0A8X6LVS8</accession>
<dbReference type="EMBL" id="BMAO01008315">
    <property type="protein sequence ID" value="GFR22497.1"/>
    <property type="molecule type" value="Genomic_DNA"/>
</dbReference>
<dbReference type="PRINTS" id="PR00508">
    <property type="entry name" value="S21N4MTFRASE"/>
</dbReference>
<feature type="domain" description="DNA methylase N-4/N-6" evidence="3">
    <location>
        <begin position="89"/>
        <end position="207"/>
    </location>
</feature>
<sequence length="236" mass="27118">MPNMKSEFMQKLCRSNKKWVPWPLANAFVEYCLESACISRTGLEIIRKLIKGENVTREESNIAYTKGAIYICASSSELSTLQKVFEEAGGRWSTFIIWAKNHFTLGRSDYQRQYEAMLYGWKSGNKREWHGGRNQSDLWFYDKPTHNTLHPTMKPVELMERAIVNSSRPGDIVLDPFSGSGSTLIACERTGRICRTIELDPTFVDVTIKRWQVYTGRDAILADTGKTFAQIQEEKR</sequence>
<dbReference type="InterPro" id="IPR001091">
    <property type="entry name" value="RM_Methyltransferase"/>
</dbReference>
<dbReference type="Pfam" id="PF01555">
    <property type="entry name" value="N6_N4_Mtase"/>
    <property type="match status" value="1"/>
</dbReference>
<reference evidence="4" key="1">
    <citation type="submission" date="2020-07" db="EMBL/GenBank/DDBJ databases">
        <title>Multicomponent nature underlies the extraordinary mechanical properties of spider dragline silk.</title>
        <authorList>
            <person name="Kono N."/>
            <person name="Nakamura H."/>
            <person name="Mori M."/>
            <person name="Yoshida Y."/>
            <person name="Ohtoshi R."/>
            <person name="Malay A.D."/>
            <person name="Moran D.A.P."/>
            <person name="Tomita M."/>
            <person name="Numata K."/>
            <person name="Arakawa K."/>
        </authorList>
    </citation>
    <scope>NUCLEOTIDE SEQUENCE</scope>
</reference>
<evidence type="ECO:0000313" key="5">
    <source>
        <dbReference type="Proteomes" id="UP000887116"/>
    </source>
</evidence>
<dbReference type="GO" id="GO:0003677">
    <property type="term" value="F:DNA binding"/>
    <property type="evidence" value="ECO:0007669"/>
    <property type="project" value="InterPro"/>
</dbReference>
<gene>
    <name evidence="4" type="primary">met1</name>
    <name evidence="4" type="ORF">TNCT_87631</name>
</gene>
<dbReference type="InterPro" id="IPR002941">
    <property type="entry name" value="DNA_methylase_N4/N6"/>
</dbReference>
<proteinExistence type="predicted"/>